<dbReference type="OrthoDB" id="371648at2157"/>
<dbReference type="AlphaFoldDB" id="A0A830F382"/>
<dbReference type="SUPFAM" id="SSF117856">
    <property type="entry name" value="AF0104/ALDC/Ptd012-like"/>
    <property type="match status" value="1"/>
</dbReference>
<organism evidence="2 3">
    <name type="scientific">Halarchaeum grantii</name>
    <dbReference type="NCBI Taxonomy" id="1193105"/>
    <lineage>
        <taxon>Archaea</taxon>
        <taxon>Methanobacteriati</taxon>
        <taxon>Methanobacteriota</taxon>
        <taxon>Stenosarchaea group</taxon>
        <taxon>Halobacteria</taxon>
        <taxon>Halobacteriales</taxon>
        <taxon>Halobacteriaceae</taxon>
    </lineage>
</organism>
<gene>
    <name evidence="2" type="ORF">GCM10009037_18570</name>
</gene>
<proteinExistence type="predicted"/>
<evidence type="ECO:0000313" key="2">
    <source>
        <dbReference type="EMBL" id="GGL35214.1"/>
    </source>
</evidence>
<protein>
    <submittedName>
        <fullName evidence="2">DNA-binding protein</fullName>
    </submittedName>
</protein>
<dbReference type="GO" id="GO:0003677">
    <property type="term" value="F:DNA binding"/>
    <property type="evidence" value="ECO:0007669"/>
    <property type="project" value="UniProtKB-KW"/>
</dbReference>
<comment type="caution">
    <text evidence="2">The sequence shown here is derived from an EMBL/GenBank/DDBJ whole genome shotgun (WGS) entry which is preliminary data.</text>
</comment>
<dbReference type="PANTHER" id="PTHR34988">
    <property type="entry name" value="PROTEIN, PUTATIVE-RELATED"/>
    <property type="match status" value="1"/>
</dbReference>
<dbReference type="Pfam" id="PF03479">
    <property type="entry name" value="PCC"/>
    <property type="match status" value="1"/>
</dbReference>
<dbReference type="PROSITE" id="PS51742">
    <property type="entry name" value="PPC"/>
    <property type="match status" value="1"/>
</dbReference>
<reference evidence="2 3" key="1">
    <citation type="journal article" date="2019" name="Int. J. Syst. Evol. Microbiol.">
        <title>The Global Catalogue of Microorganisms (GCM) 10K type strain sequencing project: providing services to taxonomists for standard genome sequencing and annotation.</title>
        <authorList>
            <consortium name="The Broad Institute Genomics Platform"/>
            <consortium name="The Broad Institute Genome Sequencing Center for Infectious Disease"/>
            <person name="Wu L."/>
            <person name="Ma J."/>
        </authorList>
    </citation>
    <scope>NUCLEOTIDE SEQUENCE [LARGE SCALE GENOMIC DNA]</scope>
    <source>
        <strain evidence="2 3">JCM 19585</strain>
    </source>
</reference>
<keyword evidence="3" id="KW-1185">Reference proteome</keyword>
<dbReference type="EMBL" id="BMPF01000002">
    <property type="protein sequence ID" value="GGL35214.1"/>
    <property type="molecule type" value="Genomic_DNA"/>
</dbReference>
<feature type="domain" description="PPC" evidence="1">
    <location>
        <begin position="6"/>
        <end position="140"/>
    </location>
</feature>
<dbReference type="InterPro" id="IPR005175">
    <property type="entry name" value="PPC_dom"/>
</dbReference>
<dbReference type="RefSeq" id="WP_188883130.1">
    <property type="nucleotide sequence ID" value="NZ_BMPF01000002.1"/>
</dbReference>
<dbReference type="Proteomes" id="UP000628840">
    <property type="component" value="Unassembled WGS sequence"/>
</dbReference>
<dbReference type="PANTHER" id="PTHR34988:SF1">
    <property type="entry name" value="DNA-BINDING PROTEIN"/>
    <property type="match status" value="1"/>
</dbReference>
<sequence>MDAREVTGEREFAVRFDHGEEWIAEIESFATAADVDAGWFSATGAVVDAEIAVYDQDDFAYETVTYDEPLEVAACTGTIALDDDGDVGVDAHVVLSRPSGQTVSGALVRATVFDAELYCRTFEDALTRERDTASGRELWE</sequence>
<evidence type="ECO:0000313" key="3">
    <source>
        <dbReference type="Proteomes" id="UP000628840"/>
    </source>
</evidence>
<dbReference type="Gene3D" id="3.30.1330.80">
    <property type="entry name" value="Hypothetical protein, similar to alpha- acetolactate decarboxylase, domain 2"/>
    <property type="match status" value="1"/>
</dbReference>
<accession>A0A830F382</accession>
<name>A0A830F382_9EURY</name>
<evidence type="ECO:0000259" key="1">
    <source>
        <dbReference type="PROSITE" id="PS51742"/>
    </source>
</evidence>
<keyword evidence="2" id="KW-0238">DNA-binding</keyword>
<dbReference type="CDD" id="cd11378">
    <property type="entry name" value="DUF296"/>
    <property type="match status" value="1"/>
</dbReference>